<dbReference type="EMBL" id="WTFN01000142">
    <property type="protein sequence ID" value="MWK60030.1"/>
    <property type="molecule type" value="Genomic_DNA"/>
</dbReference>
<name>A0A1I0UFD6_9GAMM</name>
<evidence type="ECO:0000313" key="4">
    <source>
        <dbReference type="EMBL" id="MWK60030.1"/>
    </source>
</evidence>
<dbReference type="EMBL" id="AP022642">
    <property type="protein sequence ID" value="BCA28493.1"/>
    <property type="molecule type" value="Genomic_DNA"/>
</dbReference>
<dbReference type="Proteomes" id="UP000461288">
    <property type="component" value="Unassembled WGS sequence"/>
</dbReference>
<dbReference type="AlphaFoldDB" id="A0A1I0UFD6"/>
<sequence length="133" mass="15440">MNDAFPLRAPCPPGTCDCDRDRLLETPGADLRALRLTRMEEKRLLERLEQLRDLDDLHHMQQRLFDLLGVRLHLGPGHNEVRSMRGLDIRLEPMPGLCRKVRQSVPAAIRRALEQRPEIAWRLLDAHDLLRDA</sequence>
<reference evidence="3 8" key="4">
    <citation type="submission" date="2023-10" db="EMBL/GenBank/DDBJ databases">
        <title>Pseudomonas otitidis isolated from a paediatric patient with cystic fibrosis in Chile.</title>
        <authorList>
            <person name="Amsteins-Romero L."/>
            <person name="Opazo-Capurro A."/>
            <person name="Matus-Kohler M."/>
            <person name="Gonzalez-Rocha G."/>
        </authorList>
    </citation>
    <scope>NUCLEOTIDE SEQUENCE [LARGE SCALE GENOMIC DNA]</scope>
    <source>
        <strain evidence="3 8">P-714</strain>
    </source>
</reference>
<dbReference type="RefSeq" id="WP_044404095.1">
    <property type="nucleotide sequence ID" value="NZ_AP022213.1"/>
</dbReference>
<evidence type="ECO:0000313" key="7">
    <source>
        <dbReference type="Proteomes" id="UP000515591"/>
    </source>
</evidence>
<gene>
    <name evidence="4" type="ORF">GO594_28955</name>
    <name evidence="2" type="ORF">PtoMrB4_24700</name>
    <name evidence="3" type="ORF">R0G64_22365</name>
    <name evidence="1" type="ORF">WP8S17C03_24760</name>
</gene>
<dbReference type="Proteomes" id="UP000501237">
    <property type="component" value="Chromosome"/>
</dbReference>
<proteinExistence type="predicted"/>
<dbReference type="KEGG" id="poj:PtoMrB4_24700"/>
<evidence type="ECO:0000313" key="8">
    <source>
        <dbReference type="Proteomes" id="UP001273935"/>
    </source>
</evidence>
<dbReference type="GeneID" id="57397694"/>
<accession>A0A1I0UFD6</accession>
<dbReference type="EMBL" id="JAWJUL010000104">
    <property type="protein sequence ID" value="MDV3442164.1"/>
    <property type="molecule type" value="Genomic_DNA"/>
</dbReference>
<evidence type="ECO:0008006" key="9">
    <source>
        <dbReference type="Google" id="ProtNLM"/>
    </source>
</evidence>
<organism evidence="4 5">
    <name type="scientific">Metapseudomonas otitidis</name>
    <dbReference type="NCBI Taxonomy" id="319939"/>
    <lineage>
        <taxon>Bacteria</taxon>
        <taxon>Pseudomonadati</taxon>
        <taxon>Pseudomonadota</taxon>
        <taxon>Gammaproteobacteria</taxon>
        <taxon>Pseudomonadales</taxon>
        <taxon>Pseudomonadaceae</taxon>
        <taxon>Metapseudomonas</taxon>
    </lineage>
</organism>
<evidence type="ECO:0000313" key="6">
    <source>
        <dbReference type="Proteomes" id="UP000501237"/>
    </source>
</evidence>
<dbReference type="Proteomes" id="UP000515591">
    <property type="component" value="Chromosome"/>
</dbReference>
<reference evidence="4 5" key="2">
    <citation type="submission" date="2019-12" db="EMBL/GenBank/DDBJ databases">
        <title>Draft genome sequence of Pseudomonas otitidis recovered from a chicken carcass.</title>
        <authorList>
            <person name="Vieira T.R."/>
            <person name="Oliviera E.F.C."/>
            <person name="Silva N.M.V."/>
            <person name="Sambrano G.E."/>
            <person name="Cibulski S.P."/>
            <person name="Cardoso M.R.I."/>
        </authorList>
    </citation>
    <scope>NUCLEOTIDE SEQUENCE [LARGE SCALE GENOMIC DNA]</scope>
    <source>
        <strain evidence="4 5">25_K</strain>
    </source>
</reference>
<keyword evidence="8" id="KW-1185">Reference proteome</keyword>
<evidence type="ECO:0000313" key="3">
    <source>
        <dbReference type="EMBL" id="MDV3442164.1"/>
    </source>
</evidence>
<dbReference type="EMBL" id="AP022213">
    <property type="protein sequence ID" value="BBT16427.1"/>
    <property type="molecule type" value="Genomic_DNA"/>
</dbReference>
<evidence type="ECO:0000313" key="2">
    <source>
        <dbReference type="EMBL" id="BCA28493.1"/>
    </source>
</evidence>
<reference evidence="2 6" key="3">
    <citation type="journal article" date="2020" name="Microbiol. Resour. Announc.">
        <title>Complete genome sequence of Pseudomonas otitidis strain MrB4, isolated from Lake Biwa in Japan.</title>
        <authorList>
            <person name="Miyazaki K."/>
            <person name="Hase E."/>
            <person name="Maruya T."/>
        </authorList>
    </citation>
    <scope>NUCLEOTIDE SEQUENCE [LARGE SCALE GENOMIC DNA]</scope>
    <source>
        <strain evidence="2 6">MrB4</strain>
    </source>
</reference>
<evidence type="ECO:0000313" key="1">
    <source>
        <dbReference type="EMBL" id="BBT16427.1"/>
    </source>
</evidence>
<dbReference type="STRING" id="319939.SAMN05216263_11133"/>
<dbReference type="Proteomes" id="UP001273935">
    <property type="component" value="Unassembled WGS sequence"/>
</dbReference>
<evidence type="ECO:0000313" key="5">
    <source>
        <dbReference type="Proteomes" id="UP000461288"/>
    </source>
</evidence>
<reference evidence="1 7" key="1">
    <citation type="submission" date="2019-12" db="EMBL/GenBank/DDBJ databases">
        <title>complete genome sequences of Pseudomonas otitidis str. WP8-S17-CRE-03 isolated from wastewater treatment plant effluent.</title>
        <authorList>
            <person name="Sekizuka T."/>
            <person name="Itokawa K."/>
            <person name="Yatsu K."/>
            <person name="Inamine Y."/>
            <person name="Kuroda M."/>
        </authorList>
    </citation>
    <scope>NUCLEOTIDE SEQUENCE [LARGE SCALE GENOMIC DNA]</scope>
    <source>
        <strain evidence="1 7">WP8-S17-CRE-03</strain>
    </source>
</reference>
<protein>
    <recommendedName>
        <fullName evidence="9">Ribosomal protein S3AE</fullName>
    </recommendedName>
</protein>